<dbReference type="GO" id="GO:0006351">
    <property type="term" value="P:DNA-templated transcription"/>
    <property type="evidence" value="ECO:0007669"/>
    <property type="project" value="TreeGrafter"/>
</dbReference>
<dbReference type="InterPro" id="IPR036390">
    <property type="entry name" value="WH_DNA-bd_sf"/>
</dbReference>
<dbReference type="PANTHER" id="PTHR30537">
    <property type="entry name" value="HTH-TYPE TRANSCRIPTIONAL REGULATOR"/>
    <property type="match status" value="1"/>
</dbReference>
<sequence length="300" mass="33692">MDRFNAMRIFTRIVELESFSKAAEDLQIPAATATYTIKQLEARLGVRLLQRTTRHVSPTLDGQAYYQRCVRILADVEETEAGFGNSGVAPRGKLRVDLQGTLSRHYVLPRLQEFFARYPDIELEIGMSDRLVDLVREGVDCVLRVGELRDSSMVARRVATLQQVTCASAAYFERHGTPHTLEDLRAQGHRAVNFYSASSGKMFPFDFIVDGEQRSVVLPGSVSVSTAEAYAACCASDLGLVQLPRYHVETQLRSGEFREVLAQWRPHAMPVSVLYPHARQLSPRVRVFVDWLSDVMSVAN</sequence>
<organism evidence="6 7">
    <name type="scientific">Duganella guangzhouensis</name>
    <dbReference type="NCBI Taxonomy" id="2666084"/>
    <lineage>
        <taxon>Bacteria</taxon>
        <taxon>Pseudomonadati</taxon>
        <taxon>Pseudomonadota</taxon>
        <taxon>Betaproteobacteria</taxon>
        <taxon>Burkholderiales</taxon>
        <taxon>Oxalobacteraceae</taxon>
        <taxon>Telluria group</taxon>
        <taxon>Duganella</taxon>
    </lineage>
</organism>
<dbReference type="RefSeq" id="WP_154380951.1">
    <property type="nucleotide sequence ID" value="NZ_WKJK01000014.1"/>
</dbReference>
<accession>A0A6I2L8H4</accession>
<dbReference type="Pfam" id="PF03466">
    <property type="entry name" value="LysR_substrate"/>
    <property type="match status" value="1"/>
</dbReference>
<dbReference type="Pfam" id="PF00126">
    <property type="entry name" value="HTH_1"/>
    <property type="match status" value="1"/>
</dbReference>
<evidence type="ECO:0000313" key="7">
    <source>
        <dbReference type="Proteomes" id="UP000433309"/>
    </source>
</evidence>
<keyword evidence="4" id="KW-0804">Transcription</keyword>
<dbReference type="Gene3D" id="1.10.10.10">
    <property type="entry name" value="Winged helix-like DNA-binding domain superfamily/Winged helix DNA-binding domain"/>
    <property type="match status" value="1"/>
</dbReference>
<name>A0A6I2L8H4_9BURK</name>
<dbReference type="PANTHER" id="PTHR30537:SF72">
    <property type="entry name" value="LYSR FAMILY TRANSCRIPTIONAL REGULATOR"/>
    <property type="match status" value="1"/>
</dbReference>
<keyword evidence="7" id="KW-1185">Reference proteome</keyword>
<comment type="caution">
    <text evidence="6">The sequence shown here is derived from an EMBL/GenBank/DDBJ whole genome shotgun (WGS) entry which is preliminary data.</text>
</comment>
<dbReference type="AlphaFoldDB" id="A0A6I2L8H4"/>
<feature type="domain" description="HTH lysR-type" evidence="5">
    <location>
        <begin position="1"/>
        <end position="59"/>
    </location>
</feature>
<comment type="similarity">
    <text evidence="1">Belongs to the LysR transcriptional regulatory family.</text>
</comment>
<protein>
    <submittedName>
        <fullName evidence="6">LysR family transcriptional regulator</fullName>
    </submittedName>
</protein>
<dbReference type="SUPFAM" id="SSF46785">
    <property type="entry name" value="Winged helix' DNA-binding domain"/>
    <property type="match status" value="1"/>
</dbReference>
<dbReference type="PROSITE" id="PS50931">
    <property type="entry name" value="HTH_LYSR"/>
    <property type="match status" value="1"/>
</dbReference>
<evidence type="ECO:0000256" key="1">
    <source>
        <dbReference type="ARBA" id="ARBA00009437"/>
    </source>
</evidence>
<dbReference type="GO" id="GO:0003700">
    <property type="term" value="F:DNA-binding transcription factor activity"/>
    <property type="evidence" value="ECO:0007669"/>
    <property type="project" value="InterPro"/>
</dbReference>
<dbReference type="InterPro" id="IPR058163">
    <property type="entry name" value="LysR-type_TF_proteobact-type"/>
</dbReference>
<dbReference type="FunFam" id="3.40.190.290:FF:000001">
    <property type="entry name" value="Transcriptional regulator, LysR family"/>
    <property type="match status" value="1"/>
</dbReference>
<evidence type="ECO:0000259" key="5">
    <source>
        <dbReference type="PROSITE" id="PS50931"/>
    </source>
</evidence>
<dbReference type="InterPro" id="IPR000847">
    <property type="entry name" value="LysR_HTH_N"/>
</dbReference>
<reference evidence="6 7" key="1">
    <citation type="submission" date="2019-11" db="EMBL/GenBank/DDBJ databases">
        <title>Novel species isolated from a subtropical stream in China.</title>
        <authorList>
            <person name="Lu H."/>
        </authorList>
    </citation>
    <scope>NUCLEOTIDE SEQUENCE [LARGE SCALE GENOMIC DNA]</scope>
    <source>
        <strain evidence="6 7">FT80W</strain>
    </source>
</reference>
<dbReference type="EMBL" id="WKJK01000014">
    <property type="protein sequence ID" value="MRW92986.1"/>
    <property type="molecule type" value="Genomic_DNA"/>
</dbReference>
<dbReference type="InterPro" id="IPR036388">
    <property type="entry name" value="WH-like_DNA-bd_sf"/>
</dbReference>
<evidence type="ECO:0000256" key="2">
    <source>
        <dbReference type="ARBA" id="ARBA00023015"/>
    </source>
</evidence>
<dbReference type="Gene3D" id="3.40.190.290">
    <property type="match status" value="1"/>
</dbReference>
<keyword evidence="3" id="KW-0238">DNA-binding</keyword>
<gene>
    <name evidence="6" type="ORF">GJ699_23590</name>
</gene>
<dbReference type="Proteomes" id="UP000433309">
    <property type="component" value="Unassembled WGS sequence"/>
</dbReference>
<dbReference type="FunFam" id="1.10.10.10:FF:000001">
    <property type="entry name" value="LysR family transcriptional regulator"/>
    <property type="match status" value="1"/>
</dbReference>
<proteinExistence type="inferred from homology"/>
<evidence type="ECO:0000313" key="6">
    <source>
        <dbReference type="EMBL" id="MRW92986.1"/>
    </source>
</evidence>
<dbReference type="InterPro" id="IPR005119">
    <property type="entry name" value="LysR_subst-bd"/>
</dbReference>
<dbReference type="GO" id="GO:0043565">
    <property type="term" value="F:sequence-specific DNA binding"/>
    <property type="evidence" value="ECO:0007669"/>
    <property type="project" value="TreeGrafter"/>
</dbReference>
<dbReference type="CDD" id="cd08472">
    <property type="entry name" value="PBP2_CrgA_like_3"/>
    <property type="match status" value="1"/>
</dbReference>
<dbReference type="SUPFAM" id="SSF53850">
    <property type="entry name" value="Periplasmic binding protein-like II"/>
    <property type="match status" value="1"/>
</dbReference>
<evidence type="ECO:0000256" key="3">
    <source>
        <dbReference type="ARBA" id="ARBA00023125"/>
    </source>
</evidence>
<keyword evidence="2" id="KW-0805">Transcription regulation</keyword>
<evidence type="ECO:0000256" key="4">
    <source>
        <dbReference type="ARBA" id="ARBA00023163"/>
    </source>
</evidence>